<dbReference type="Proteomes" id="UP000050398">
    <property type="component" value="Unassembled WGS sequence"/>
</dbReference>
<reference evidence="1 2" key="1">
    <citation type="submission" date="2015-08" db="EMBL/GenBank/DDBJ databases">
        <title>Draft Genome Sequence of Bacillus vietnamensis UCD-SED5.</title>
        <authorList>
            <person name="Lee R.D."/>
            <person name="Jospin G."/>
            <person name="Lang J.M."/>
            <person name="Coil D.A."/>
            <person name="Eisen J.A."/>
        </authorList>
    </citation>
    <scope>NUCLEOTIDE SEQUENCE [LARGE SCALE GENOMIC DNA]</scope>
    <source>
        <strain evidence="1 2">UCD-SED5</strain>
    </source>
</reference>
<protein>
    <submittedName>
        <fullName evidence="1">Uncharacterized protein</fullName>
    </submittedName>
</protein>
<dbReference type="EMBL" id="LIXZ01000008">
    <property type="protein sequence ID" value="KPL59247.1"/>
    <property type="molecule type" value="Genomic_DNA"/>
</dbReference>
<dbReference type="PATRIC" id="fig|218284.4.peg.4108"/>
<sequence length="84" mass="9878">MSAEEYTLYCFCAEFHSEIRKRLLIKETSIQITRILSKKLNGSQIQRVLQDIELIKKRDGSVLNYFITLIHPILKHDSRNSNNL</sequence>
<accession>A0A0P6WP15</accession>
<organism evidence="1 2">
    <name type="scientific">Rossellomorea vietnamensis</name>
    <dbReference type="NCBI Taxonomy" id="218284"/>
    <lineage>
        <taxon>Bacteria</taxon>
        <taxon>Bacillati</taxon>
        <taxon>Bacillota</taxon>
        <taxon>Bacilli</taxon>
        <taxon>Bacillales</taxon>
        <taxon>Bacillaceae</taxon>
        <taxon>Rossellomorea</taxon>
    </lineage>
</organism>
<evidence type="ECO:0000313" key="2">
    <source>
        <dbReference type="Proteomes" id="UP000050398"/>
    </source>
</evidence>
<name>A0A0P6WP15_9BACI</name>
<comment type="caution">
    <text evidence="1">The sequence shown here is derived from an EMBL/GenBank/DDBJ whole genome shotgun (WGS) entry which is preliminary data.</text>
</comment>
<dbReference type="AlphaFoldDB" id="A0A0P6WP15"/>
<gene>
    <name evidence="1" type="ORF">AM506_12025</name>
</gene>
<evidence type="ECO:0000313" key="1">
    <source>
        <dbReference type="EMBL" id="KPL59247.1"/>
    </source>
</evidence>
<proteinExistence type="predicted"/>